<dbReference type="Proteomes" id="UP000187203">
    <property type="component" value="Unassembled WGS sequence"/>
</dbReference>
<gene>
    <name evidence="1" type="ORF">COLO4_10347</name>
</gene>
<evidence type="ECO:0000313" key="1">
    <source>
        <dbReference type="EMBL" id="OMP03554.1"/>
    </source>
</evidence>
<accession>A0A1R3K922</accession>
<dbReference type="OrthoDB" id="5314306at2759"/>
<dbReference type="STRING" id="93759.A0A1R3K922"/>
<dbReference type="PANTHER" id="PTHR31672:SF13">
    <property type="entry name" value="F-BOX PROTEIN CPR30-LIKE"/>
    <property type="match status" value="1"/>
</dbReference>
<proteinExistence type="predicted"/>
<dbReference type="PANTHER" id="PTHR31672">
    <property type="entry name" value="BNACNNG10540D PROTEIN"/>
    <property type="match status" value="1"/>
</dbReference>
<keyword evidence="2" id="KW-1185">Reference proteome</keyword>
<protein>
    <submittedName>
        <fullName evidence="1">Uncharacterized protein</fullName>
    </submittedName>
</protein>
<evidence type="ECO:0000313" key="2">
    <source>
        <dbReference type="Proteomes" id="UP000187203"/>
    </source>
</evidence>
<dbReference type="InterPro" id="IPR036047">
    <property type="entry name" value="F-box-like_dom_sf"/>
</dbReference>
<dbReference type="SUPFAM" id="SSF81383">
    <property type="entry name" value="F-box domain"/>
    <property type="match status" value="1"/>
</dbReference>
<sequence>MGNEGVWSSNVMDEVPAVEDVSTIFSAELIIEELPQSAAESDGALGGAASKEGAISVDAAGKSGEQVTDEEQVLTMKGGWIVSLDIKAKHSDRVLEAGDWLLASNDLCLFAASRSLVRCTAVCKSWNSLIKSLTFISTHLQKSISYNNSIDTHLLLFGLCTPGSKYCLEHYSLRFNSEDFDKYKQLHFPSNKFRGSRCFRIAGSYNGLVCLVVDSSSLVVDSSYVENFILWNPIIKKAIRLPKPNFTCSSHGDFVMLLEGNRNLVLAFDVSEEVFSEIPFPDCLTNDDTMTLARTQLLEYGQSSIAAMTCDYEDGEMRLWVMKEYGVETSWTKNAHIEDFGFQSGESLDGYHVVNTSMESLVLLDKKAMLAGI</sequence>
<dbReference type="AlphaFoldDB" id="A0A1R3K922"/>
<name>A0A1R3K922_9ROSI</name>
<comment type="caution">
    <text evidence="1">The sequence shown here is derived from an EMBL/GenBank/DDBJ whole genome shotgun (WGS) entry which is preliminary data.</text>
</comment>
<organism evidence="1 2">
    <name type="scientific">Corchorus olitorius</name>
    <dbReference type="NCBI Taxonomy" id="93759"/>
    <lineage>
        <taxon>Eukaryota</taxon>
        <taxon>Viridiplantae</taxon>
        <taxon>Streptophyta</taxon>
        <taxon>Embryophyta</taxon>
        <taxon>Tracheophyta</taxon>
        <taxon>Spermatophyta</taxon>
        <taxon>Magnoliopsida</taxon>
        <taxon>eudicotyledons</taxon>
        <taxon>Gunneridae</taxon>
        <taxon>Pentapetalae</taxon>
        <taxon>rosids</taxon>
        <taxon>malvids</taxon>
        <taxon>Malvales</taxon>
        <taxon>Malvaceae</taxon>
        <taxon>Grewioideae</taxon>
        <taxon>Apeibeae</taxon>
        <taxon>Corchorus</taxon>
    </lineage>
</organism>
<reference evidence="2" key="1">
    <citation type="submission" date="2013-09" db="EMBL/GenBank/DDBJ databases">
        <title>Corchorus olitorius genome sequencing.</title>
        <authorList>
            <person name="Alam M."/>
            <person name="Haque M.S."/>
            <person name="Islam M.S."/>
            <person name="Emdad E.M."/>
            <person name="Islam M.M."/>
            <person name="Ahmed B."/>
            <person name="Halim A."/>
            <person name="Hossen Q.M.M."/>
            <person name="Hossain M.Z."/>
            <person name="Ahmed R."/>
            <person name="Khan M.M."/>
            <person name="Islam R."/>
            <person name="Rashid M.M."/>
            <person name="Khan S.A."/>
            <person name="Rahman M.S."/>
            <person name="Alam M."/>
            <person name="Yahiya A.S."/>
            <person name="Khan M.S."/>
            <person name="Azam M.S."/>
            <person name="Haque T."/>
            <person name="Lashkar M.Z.H."/>
            <person name="Akhand A.I."/>
            <person name="Morshed G."/>
            <person name="Roy S."/>
            <person name="Uddin K.S."/>
            <person name="Rabeya T."/>
            <person name="Hossain A.S."/>
            <person name="Chowdhury A."/>
            <person name="Snigdha A.R."/>
            <person name="Mortoza M.S."/>
            <person name="Matin S.A."/>
            <person name="Hoque S.M.E."/>
            <person name="Islam M.K."/>
            <person name="Roy D.K."/>
            <person name="Haider R."/>
            <person name="Moosa M.M."/>
            <person name="Elias S.M."/>
            <person name="Hasan A.M."/>
            <person name="Jahan S."/>
            <person name="Shafiuddin M."/>
            <person name="Mahmood N."/>
            <person name="Shommy N.S."/>
        </authorList>
    </citation>
    <scope>NUCLEOTIDE SEQUENCE [LARGE SCALE GENOMIC DNA]</scope>
    <source>
        <strain evidence="2">cv. O-4</strain>
    </source>
</reference>
<dbReference type="InterPro" id="IPR050796">
    <property type="entry name" value="SCF_F-box_component"/>
</dbReference>
<dbReference type="EMBL" id="AWUE01014479">
    <property type="protein sequence ID" value="OMP03554.1"/>
    <property type="molecule type" value="Genomic_DNA"/>
</dbReference>